<feature type="region of interest" description="Disordered" evidence="1">
    <location>
        <begin position="74"/>
        <end position="103"/>
    </location>
</feature>
<dbReference type="VEuPathDB" id="VectorBase:GAUT010709"/>
<feature type="compositionally biased region" description="Basic and acidic residues" evidence="1">
    <location>
        <begin position="84"/>
        <end position="94"/>
    </location>
</feature>
<sequence>MIYICVRIYIQYLCFKCTTTFAPLPLLPSFSSASSSSSSSSSSPPSLLSYSSIRARYQFSISINKESRMHRPYELTGGHVPAHRARDLKSTKATEEEDKLNTF</sequence>
<dbReference type="EnsemblMetazoa" id="GAUT010709-RA">
    <property type="protein sequence ID" value="GAUT010709-PA"/>
    <property type="gene ID" value="GAUT010709"/>
</dbReference>
<dbReference type="AlphaFoldDB" id="A0A1A9UNX6"/>
<proteinExistence type="predicted"/>
<name>A0A1A9UNX6_GLOAU</name>
<protein>
    <submittedName>
        <fullName evidence="2">Uncharacterized protein</fullName>
    </submittedName>
</protein>
<evidence type="ECO:0000256" key="1">
    <source>
        <dbReference type="SAM" id="MobiDB-lite"/>
    </source>
</evidence>
<organism evidence="2 3">
    <name type="scientific">Glossina austeni</name>
    <name type="common">Savannah tsetse fly</name>
    <dbReference type="NCBI Taxonomy" id="7395"/>
    <lineage>
        <taxon>Eukaryota</taxon>
        <taxon>Metazoa</taxon>
        <taxon>Ecdysozoa</taxon>
        <taxon>Arthropoda</taxon>
        <taxon>Hexapoda</taxon>
        <taxon>Insecta</taxon>
        <taxon>Pterygota</taxon>
        <taxon>Neoptera</taxon>
        <taxon>Endopterygota</taxon>
        <taxon>Diptera</taxon>
        <taxon>Brachycera</taxon>
        <taxon>Muscomorpha</taxon>
        <taxon>Hippoboscoidea</taxon>
        <taxon>Glossinidae</taxon>
        <taxon>Glossina</taxon>
    </lineage>
</organism>
<accession>A0A1A9UNX6</accession>
<evidence type="ECO:0000313" key="2">
    <source>
        <dbReference type="EnsemblMetazoa" id="GAUT010709-PA"/>
    </source>
</evidence>
<keyword evidence="3" id="KW-1185">Reference proteome</keyword>
<dbReference type="Proteomes" id="UP000078200">
    <property type="component" value="Unassembled WGS sequence"/>
</dbReference>
<evidence type="ECO:0000313" key="3">
    <source>
        <dbReference type="Proteomes" id="UP000078200"/>
    </source>
</evidence>
<reference evidence="2" key="1">
    <citation type="submission" date="2020-05" db="UniProtKB">
        <authorList>
            <consortium name="EnsemblMetazoa"/>
        </authorList>
    </citation>
    <scope>IDENTIFICATION</scope>
    <source>
        <strain evidence="2">TTRI</strain>
    </source>
</reference>